<evidence type="ECO:0000313" key="7">
    <source>
        <dbReference type="EMBL" id="QEL65572.1"/>
    </source>
</evidence>
<evidence type="ECO:0000256" key="3">
    <source>
        <dbReference type="PIRSR" id="PIRSR603782-1"/>
    </source>
</evidence>
<feature type="binding site" evidence="3">
    <location>
        <position position="189"/>
    </location>
    <ligand>
        <name>Cu cation</name>
        <dbReference type="ChEBI" id="CHEBI:23378"/>
    </ligand>
</feature>
<dbReference type="PROSITE" id="PS51352">
    <property type="entry name" value="THIOREDOXIN_2"/>
    <property type="match status" value="1"/>
</dbReference>
<name>A0A5C1E9K6_9RHOO</name>
<keyword evidence="5" id="KW-0472">Membrane</keyword>
<dbReference type="AlphaFoldDB" id="A0A5C1E9K6"/>
<feature type="domain" description="Thioredoxin" evidence="6">
    <location>
        <begin position="49"/>
        <end position="224"/>
    </location>
</feature>
<keyword evidence="5" id="KW-1133">Transmembrane helix</keyword>
<feature type="binding site" evidence="3">
    <location>
        <position position="90"/>
    </location>
    <ligand>
        <name>Cu cation</name>
        <dbReference type="ChEBI" id="CHEBI:23378"/>
    </ligand>
</feature>
<accession>A0A5C1E9K6</accession>
<evidence type="ECO:0000256" key="2">
    <source>
        <dbReference type="ARBA" id="ARBA00023008"/>
    </source>
</evidence>
<organism evidence="7 8">
    <name type="scientific">Oryzomicrobium terrae</name>
    <dbReference type="NCBI Taxonomy" id="1735038"/>
    <lineage>
        <taxon>Bacteria</taxon>
        <taxon>Pseudomonadati</taxon>
        <taxon>Pseudomonadota</taxon>
        <taxon>Betaproteobacteria</taxon>
        <taxon>Rhodocyclales</taxon>
        <taxon>Rhodocyclaceae</taxon>
        <taxon>Oryzomicrobium</taxon>
    </lineage>
</organism>
<keyword evidence="3" id="KW-0479">Metal-binding</keyword>
<evidence type="ECO:0000256" key="5">
    <source>
        <dbReference type="SAM" id="Phobius"/>
    </source>
</evidence>
<comment type="similarity">
    <text evidence="1">Belongs to the SCO1/2 family.</text>
</comment>
<evidence type="ECO:0000256" key="4">
    <source>
        <dbReference type="PIRSR" id="PIRSR603782-2"/>
    </source>
</evidence>
<evidence type="ECO:0000256" key="1">
    <source>
        <dbReference type="ARBA" id="ARBA00010996"/>
    </source>
</evidence>
<gene>
    <name evidence="7" type="ORF">OTERR_20960</name>
</gene>
<dbReference type="GO" id="GO:0046872">
    <property type="term" value="F:metal ion binding"/>
    <property type="evidence" value="ECO:0007669"/>
    <property type="project" value="UniProtKB-KW"/>
</dbReference>
<dbReference type="RefSeq" id="WP_246154134.1">
    <property type="nucleotide sequence ID" value="NZ_CP022579.1"/>
</dbReference>
<feature type="disulfide bond" description="Redox-active" evidence="4">
    <location>
        <begin position="86"/>
        <end position="90"/>
    </location>
</feature>
<dbReference type="EMBL" id="CP022579">
    <property type="protein sequence ID" value="QEL65572.1"/>
    <property type="molecule type" value="Genomic_DNA"/>
</dbReference>
<keyword evidence="8" id="KW-1185">Reference proteome</keyword>
<sequence length="227" mass="23902">MTAPTPEPAHNTAHDPAARRVMIATLVLLVAVIAALVAWQPGRPDRGSPPGDGRNLDFTLQSADGPVRLADYRGQVVVVYFGYTFCPDVCPTSLATLGAALESLTPAEQARVQPLFISVDPARDTPEQLKSYSRFFHPRLRGLTGSPEAIAEVAKRYGVYYAVQKPAAPAAAPAPGNGRSEDAGYSVDHTSVLYLIGSDGKLAAQLPHGTPPDAVAAALRRLIPAAS</sequence>
<dbReference type="SUPFAM" id="SSF52833">
    <property type="entry name" value="Thioredoxin-like"/>
    <property type="match status" value="1"/>
</dbReference>
<dbReference type="Gene3D" id="3.40.30.10">
    <property type="entry name" value="Glutaredoxin"/>
    <property type="match status" value="1"/>
</dbReference>
<feature type="transmembrane region" description="Helical" evidence="5">
    <location>
        <begin position="20"/>
        <end position="39"/>
    </location>
</feature>
<dbReference type="Pfam" id="PF02630">
    <property type="entry name" value="SCO1-SenC"/>
    <property type="match status" value="1"/>
</dbReference>
<keyword evidence="2 3" id="KW-0186">Copper</keyword>
<dbReference type="KEGG" id="otr:OTERR_20960"/>
<dbReference type="CDD" id="cd02968">
    <property type="entry name" value="SCO"/>
    <property type="match status" value="1"/>
</dbReference>
<dbReference type="FunFam" id="3.40.30.10:FF:000013">
    <property type="entry name" value="Blast:Protein SCO1 homolog, mitochondrial"/>
    <property type="match status" value="1"/>
</dbReference>
<keyword evidence="4" id="KW-1015">Disulfide bond</keyword>
<evidence type="ECO:0000313" key="8">
    <source>
        <dbReference type="Proteomes" id="UP000323671"/>
    </source>
</evidence>
<feature type="binding site" evidence="3">
    <location>
        <position position="86"/>
    </location>
    <ligand>
        <name>Cu cation</name>
        <dbReference type="ChEBI" id="CHEBI:23378"/>
    </ligand>
</feature>
<protein>
    <submittedName>
        <fullName evidence="7">Protein SCO1/2</fullName>
    </submittedName>
</protein>
<proteinExistence type="inferred from homology"/>
<keyword evidence="5" id="KW-0812">Transmembrane</keyword>
<dbReference type="PANTHER" id="PTHR12151">
    <property type="entry name" value="ELECTRON TRANSPORT PROTIN SCO1/SENC FAMILY MEMBER"/>
    <property type="match status" value="1"/>
</dbReference>
<dbReference type="InterPro" id="IPR003782">
    <property type="entry name" value="SCO1/SenC"/>
</dbReference>
<evidence type="ECO:0000259" key="6">
    <source>
        <dbReference type="PROSITE" id="PS51352"/>
    </source>
</evidence>
<reference evidence="7 8" key="1">
    <citation type="submission" date="2017-07" db="EMBL/GenBank/DDBJ databases">
        <title>Complete genome sequence of Oryzomicrobium terrae TPP412.</title>
        <authorList>
            <person name="Chiu L.-W."/>
            <person name="Lo K.-J."/>
            <person name="Tsai Y.-M."/>
            <person name="Lin S.-S."/>
            <person name="Kuo C.-H."/>
            <person name="Liu C.-T."/>
        </authorList>
    </citation>
    <scope>NUCLEOTIDE SEQUENCE [LARGE SCALE GENOMIC DNA]</scope>
    <source>
        <strain evidence="7 8">TPP412</strain>
    </source>
</reference>
<dbReference type="InterPro" id="IPR013766">
    <property type="entry name" value="Thioredoxin_domain"/>
</dbReference>
<dbReference type="InterPro" id="IPR036249">
    <property type="entry name" value="Thioredoxin-like_sf"/>
</dbReference>
<dbReference type="Proteomes" id="UP000323671">
    <property type="component" value="Chromosome"/>
</dbReference>
<dbReference type="PANTHER" id="PTHR12151:SF25">
    <property type="entry name" value="LINALOOL DEHYDRATASE_ISOMERASE DOMAIN-CONTAINING PROTEIN"/>
    <property type="match status" value="1"/>
</dbReference>